<dbReference type="GO" id="GO:0016020">
    <property type="term" value="C:membrane"/>
    <property type="evidence" value="ECO:0007669"/>
    <property type="project" value="UniProtKB-SubCell"/>
</dbReference>
<feature type="transmembrane region" description="Helical" evidence="6">
    <location>
        <begin position="208"/>
        <end position="235"/>
    </location>
</feature>
<feature type="transmembrane region" description="Helical" evidence="6">
    <location>
        <begin position="159"/>
        <end position="180"/>
    </location>
</feature>
<keyword evidence="5 6" id="KW-0472">Membrane</keyword>
<sequence length="352" mass="39787">MAKWLTKRNFIFAVSIIIFILVLIFIIPVSIPIILALLTALLIDPLVRLTEKKFKWQRKVSVISVFIFILAILASTIYYTVTQLIGRIIQFTKDAPEYFNSLSGVWIDAQSKLFHYTSGMPDDVVIAIKHEFKNIFESIRESILNLLSYEKITALMTEIPNFLVSLIVYIIALFLFMLELPELKKMLFRHFTTSTAEKVRFMILKLNAVIFGFMKAQFLVSLIILAVTFVALLIIVPEYAIVMSLVIWIIDVIPILGSIIVLAPWSLYQFISGDVALGTKLAILAVVLLLIRRIVEPKVMGSQIGLSPLPTLIAMFIGLKLIGFLGFFLGPLIVILFTTAREAGIIKMNFRI</sequence>
<dbReference type="Proteomes" id="UP000270468">
    <property type="component" value="Unassembled WGS sequence"/>
</dbReference>
<dbReference type="AlphaFoldDB" id="A0A3P5X6I1"/>
<evidence type="ECO:0000256" key="6">
    <source>
        <dbReference type="SAM" id="Phobius"/>
    </source>
</evidence>
<protein>
    <submittedName>
        <fullName evidence="7">Pheromone autoinducer 2 transporter</fullName>
    </submittedName>
</protein>
<evidence type="ECO:0000256" key="4">
    <source>
        <dbReference type="ARBA" id="ARBA00022989"/>
    </source>
</evidence>
<keyword evidence="4 6" id="KW-1133">Transmembrane helix</keyword>
<dbReference type="RefSeq" id="WP_238988233.1">
    <property type="nucleotide sequence ID" value="NZ_CBCRXF010000001.1"/>
</dbReference>
<dbReference type="GO" id="GO:0055085">
    <property type="term" value="P:transmembrane transport"/>
    <property type="evidence" value="ECO:0007669"/>
    <property type="project" value="TreeGrafter"/>
</dbReference>
<evidence type="ECO:0000256" key="1">
    <source>
        <dbReference type="ARBA" id="ARBA00004141"/>
    </source>
</evidence>
<comment type="similarity">
    <text evidence="2">Belongs to the autoinducer-2 exporter (AI-2E) (TC 2.A.86) family.</text>
</comment>
<accession>A0A3P5X6I1</accession>
<reference evidence="7 8" key="1">
    <citation type="submission" date="2018-11" db="EMBL/GenBank/DDBJ databases">
        <authorList>
            <person name="Criscuolo A."/>
        </authorList>
    </citation>
    <scope>NUCLEOTIDE SEQUENCE [LARGE SCALE GENOMIC DNA]</scope>
    <source>
        <strain evidence="7">ATB-66</strain>
    </source>
</reference>
<feature type="transmembrane region" description="Helical" evidence="6">
    <location>
        <begin position="62"/>
        <end position="81"/>
    </location>
</feature>
<organism evidence="7 8">
    <name type="scientific">Filibacter tadaridae</name>
    <dbReference type="NCBI Taxonomy" id="2483811"/>
    <lineage>
        <taxon>Bacteria</taxon>
        <taxon>Bacillati</taxon>
        <taxon>Bacillota</taxon>
        <taxon>Bacilli</taxon>
        <taxon>Bacillales</taxon>
        <taxon>Caryophanaceae</taxon>
        <taxon>Filibacter</taxon>
    </lineage>
</organism>
<dbReference type="InterPro" id="IPR014227">
    <property type="entry name" value="YtvI-like"/>
</dbReference>
<dbReference type="NCBIfam" id="TIGR02872">
    <property type="entry name" value="spore_ytvI"/>
    <property type="match status" value="1"/>
</dbReference>
<comment type="subcellular location">
    <subcellularLocation>
        <location evidence="1">Membrane</location>
        <topology evidence="1">Multi-pass membrane protein</topology>
    </subcellularLocation>
</comment>
<dbReference type="PANTHER" id="PTHR21716">
    <property type="entry name" value="TRANSMEMBRANE PROTEIN"/>
    <property type="match status" value="1"/>
</dbReference>
<feature type="transmembrane region" description="Helical" evidence="6">
    <location>
        <begin position="241"/>
        <end position="263"/>
    </location>
</feature>
<evidence type="ECO:0000256" key="3">
    <source>
        <dbReference type="ARBA" id="ARBA00022692"/>
    </source>
</evidence>
<keyword evidence="3 6" id="KW-0812">Transmembrane</keyword>
<evidence type="ECO:0000313" key="8">
    <source>
        <dbReference type="Proteomes" id="UP000270468"/>
    </source>
</evidence>
<dbReference type="EMBL" id="UXAV01000042">
    <property type="protein sequence ID" value="VDC29873.1"/>
    <property type="molecule type" value="Genomic_DNA"/>
</dbReference>
<proteinExistence type="inferred from homology"/>
<feature type="transmembrane region" description="Helical" evidence="6">
    <location>
        <begin position="9"/>
        <end position="27"/>
    </location>
</feature>
<evidence type="ECO:0000256" key="2">
    <source>
        <dbReference type="ARBA" id="ARBA00009773"/>
    </source>
</evidence>
<evidence type="ECO:0000256" key="5">
    <source>
        <dbReference type="ARBA" id="ARBA00023136"/>
    </source>
</evidence>
<keyword evidence="8" id="KW-1185">Reference proteome</keyword>
<dbReference type="InterPro" id="IPR002549">
    <property type="entry name" value="AI-2E-like"/>
</dbReference>
<feature type="transmembrane region" description="Helical" evidence="6">
    <location>
        <begin position="275"/>
        <end position="295"/>
    </location>
</feature>
<name>A0A3P5X6I1_9BACL</name>
<feature type="transmembrane region" description="Helical" evidence="6">
    <location>
        <begin position="315"/>
        <end position="338"/>
    </location>
</feature>
<evidence type="ECO:0000313" key="7">
    <source>
        <dbReference type="EMBL" id="VDC29873.1"/>
    </source>
</evidence>
<gene>
    <name evidence="7" type="ORF">FILTAD_02425</name>
</gene>
<dbReference type="Pfam" id="PF01594">
    <property type="entry name" value="AI-2E_transport"/>
    <property type="match status" value="1"/>
</dbReference>
<dbReference type="PANTHER" id="PTHR21716:SF68">
    <property type="entry name" value="TRANSPORT PROTEIN YTVI-RELATED"/>
    <property type="match status" value="1"/>
</dbReference>